<reference evidence="2 4" key="1">
    <citation type="submission" date="2015-10" db="EMBL/GenBank/DDBJ databases">
        <title>Candidatus Desulfofervidus auxilii, a hydrogenotrophic sulfate-reducing bacterium involved in the thermophilic anaerobic oxidation of methane.</title>
        <authorList>
            <person name="Krukenberg V."/>
            <person name="Richter M."/>
            <person name="Wegener G."/>
        </authorList>
    </citation>
    <scope>NUCLEOTIDE SEQUENCE [LARGE SCALE GENOMIC DNA]</scope>
    <source>
        <strain evidence="2 4">HS1</strain>
    </source>
</reference>
<dbReference type="Proteomes" id="UP000070560">
    <property type="component" value="Chromosome"/>
</dbReference>
<gene>
    <name evidence="3" type="ORF">ENI35_05020</name>
    <name evidence="2" type="ORF">HS1_000066</name>
</gene>
<accession>A0A7C2A4B6</accession>
<evidence type="ECO:0000313" key="4">
    <source>
        <dbReference type="Proteomes" id="UP000070560"/>
    </source>
</evidence>
<keyword evidence="1" id="KW-0812">Transmembrane</keyword>
<dbReference type="Pfam" id="PF07963">
    <property type="entry name" value="N_methyl"/>
    <property type="match status" value="1"/>
</dbReference>
<organism evidence="3">
    <name type="scientific">Desulfofervidus auxilii</name>
    <dbReference type="NCBI Taxonomy" id="1621989"/>
    <lineage>
        <taxon>Bacteria</taxon>
        <taxon>Pseudomonadati</taxon>
        <taxon>Thermodesulfobacteriota</taxon>
        <taxon>Candidatus Desulfofervidia</taxon>
        <taxon>Candidatus Desulfofervidales</taxon>
        <taxon>Candidatus Desulfofervidaceae</taxon>
        <taxon>Candidatus Desulfofervidus</taxon>
    </lineage>
</organism>
<proteinExistence type="predicted"/>
<evidence type="ECO:0000313" key="3">
    <source>
        <dbReference type="EMBL" id="HEC68154.1"/>
    </source>
</evidence>
<dbReference type="NCBIfam" id="TIGR02532">
    <property type="entry name" value="IV_pilin_GFxxxE"/>
    <property type="match status" value="1"/>
</dbReference>
<evidence type="ECO:0000256" key="1">
    <source>
        <dbReference type="SAM" id="Phobius"/>
    </source>
</evidence>
<keyword evidence="1" id="KW-0472">Membrane</keyword>
<feature type="transmembrane region" description="Helical" evidence="1">
    <location>
        <begin position="6"/>
        <end position="28"/>
    </location>
</feature>
<evidence type="ECO:0000313" key="2">
    <source>
        <dbReference type="EMBL" id="AMM39873.1"/>
    </source>
</evidence>
<sequence>MRLNSKAFTLLELIVVLFIISLLVTFTLPRFSKLLLKLEQKRFIYHFVDTLSLTASNALGTHQLCIFFIDGDKRTYGFGKKEYPIPETAEIYARGMREDKGGKYYIYFFPDGTANQTDIDIIYNRKKYNITINPLISTIKWKEV</sequence>
<dbReference type="KEGG" id="daw:HS1_000066"/>
<dbReference type="RefSeq" id="WP_066060163.1">
    <property type="nucleotide sequence ID" value="NZ_CP013015.1"/>
</dbReference>
<name>A0A7C2A4B6_DESA2</name>
<dbReference type="AlphaFoldDB" id="A0A7C2A4B6"/>
<dbReference type="Gene3D" id="3.30.700.10">
    <property type="entry name" value="Glycoprotein, Type 4 Pilin"/>
    <property type="match status" value="1"/>
</dbReference>
<dbReference type="EMBL" id="CP013015">
    <property type="protein sequence ID" value="AMM39873.1"/>
    <property type="molecule type" value="Genomic_DNA"/>
</dbReference>
<protein>
    <submittedName>
        <fullName evidence="2">General secretion pathway protein H</fullName>
    </submittedName>
    <submittedName>
        <fullName evidence="3">Type II secretion system protein</fullName>
    </submittedName>
</protein>
<dbReference type="OrthoDB" id="5515392at2"/>
<dbReference type="SUPFAM" id="SSF54523">
    <property type="entry name" value="Pili subunits"/>
    <property type="match status" value="1"/>
</dbReference>
<reference evidence="3" key="2">
    <citation type="journal article" date="2020" name="mSystems">
        <title>Genome- and Community-Level Interaction Insights into Carbon Utilization and Element Cycling Functions of Hydrothermarchaeota in Hydrothermal Sediment.</title>
        <authorList>
            <person name="Zhou Z."/>
            <person name="Liu Y."/>
            <person name="Xu W."/>
            <person name="Pan J."/>
            <person name="Luo Z.H."/>
            <person name="Li M."/>
        </authorList>
    </citation>
    <scope>NUCLEOTIDE SEQUENCE [LARGE SCALE GENOMIC DNA]</scope>
    <source>
        <strain evidence="3">HyVt-389</strain>
    </source>
</reference>
<dbReference type="InterPro" id="IPR045584">
    <property type="entry name" value="Pilin-like"/>
</dbReference>
<keyword evidence="1" id="KW-1133">Transmembrane helix</keyword>
<keyword evidence="4" id="KW-1185">Reference proteome</keyword>
<dbReference type="Proteomes" id="UP000885738">
    <property type="component" value="Unassembled WGS sequence"/>
</dbReference>
<dbReference type="EMBL" id="DRIH01000176">
    <property type="protein sequence ID" value="HEC68154.1"/>
    <property type="molecule type" value="Genomic_DNA"/>
</dbReference>
<dbReference type="InterPro" id="IPR012902">
    <property type="entry name" value="N_methyl_site"/>
</dbReference>